<dbReference type="Proteomes" id="UP000177876">
    <property type="component" value="Unassembled WGS sequence"/>
</dbReference>
<protein>
    <submittedName>
        <fullName evidence="1">Uncharacterized protein</fullName>
    </submittedName>
</protein>
<organism evidence="1 2">
    <name type="scientific">Candidatus Solincola sediminis</name>
    <dbReference type="NCBI Taxonomy" id="1797199"/>
    <lineage>
        <taxon>Bacteria</taxon>
        <taxon>Bacillati</taxon>
        <taxon>Actinomycetota</taxon>
        <taxon>Candidatus Geothermincolia</taxon>
        <taxon>Candidatus Geothermincolales</taxon>
        <taxon>Candidatus Geothermincolaceae</taxon>
        <taxon>Candidatus Solincola</taxon>
    </lineage>
</organism>
<proteinExistence type="predicted"/>
<gene>
    <name evidence="1" type="ORF">A2Y75_01450</name>
</gene>
<sequence>MEPQSYAIVLQLTRGSALLWLLGQQTKMSGADLKYLLDVIAHHERNWRAVFDEIGCDTPDKCFAGVDIDNNSAQVISAIRKLREKSKDKPC</sequence>
<dbReference type="STRING" id="1797197.A2Y75_01450"/>
<comment type="caution">
    <text evidence="1">The sequence shown here is derived from an EMBL/GenBank/DDBJ whole genome shotgun (WGS) entry which is preliminary data.</text>
</comment>
<evidence type="ECO:0000313" key="1">
    <source>
        <dbReference type="EMBL" id="OFW58401.1"/>
    </source>
</evidence>
<name>A0A1F2WNG8_9ACTN</name>
<accession>A0A1F2WNG8</accession>
<evidence type="ECO:0000313" key="2">
    <source>
        <dbReference type="Proteomes" id="UP000177876"/>
    </source>
</evidence>
<dbReference type="AlphaFoldDB" id="A0A1F2WNG8"/>
<dbReference type="EMBL" id="MELK01000023">
    <property type="protein sequence ID" value="OFW58401.1"/>
    <property type="molecule type" value="Genomic_DNA"/>
</dbReference>
<reference evidence="1 2" key="1">
    <citation type="journal article" date="2016" name="Nat. Commun.">
        <title>Thousands of microbial genomes shed light on interconnected biogeochemical processes in an aquifer system.</title>
        <authorList>
            <person name="Anantharaman K."/>
            <person name="Brown C.T."/>
            <person name="Hug L.A."/>
            <person name="Sharon I."/>
            <person name="Castelle C.J."/>
            <person name="Probst A.J."/>
            <person name="Thomas B.C."/>
            <person name="Singh A."/>
            <person name="Wilkins M.J."/>
            <person name="Karaoz U."/>
            <person name="Brodie E.L."/>
            <person name="Williams K.H."/>
            <person name="Hubbard S.S."/>
            <person name="Banfield J.F."/>
        </authorList>
    </citation>
    <scope>NUCLEOTIDE SEQUENCE [LARGE SCALE GENOMIC DNA]</scope>
</reference>